<dbReference type="EMBL" id="VFLP01000014">
    <property type="protein sequence ID" value="TRX95732.1"/>
    <property type="molecule type" value="Genomic_DNA"/>
</dbReference>
<dbReference type="AlphaFoldDB" id="A0A553I6A9"/>
<gene>
    <name evidence="4" type="ORF">FHL15_003286</name>
</gene>
<evidence type="ECO:0000313" key="4">
    <source>
        <dbReference type="EMBL" id="TRX95732.1"/>
    </source>
</evidence>
<feature type="compositionally biased region" description="Polar residues" evidence="2">
    <location>
        <begin position="414"/>
        <end position="438"/>
    </location>
</feature>
<feature type="region of interest" description="Disordered" evidence="2">
    <location>
        <begin position="557"/>
        <end position="582"/>
    </location>
</feature>
<sequence length="582" mass="63337">MDSPPRAAASNNSPSNLSRVSGLSHISTPSTSPDSTSTNTISSHTSPLIDLDGPITNIKHTSNTLLDPNSKINMDRSSFQSINDRRNKLANERLTVNQFPHTQQQQLRQQQLASPPSQGARSNGTAPFNHHRSLASANWRAQTTLDGVFPQNHITYSPPDAYHSHPSLFGSFPFPNARVDQYQYLPSSSSVTSYPNFNPISDTQLDSSFAYCYDRGNGQYTRLIPADMLPALHNIPALEQSCVGMLVVPQPRASPPNGHSSNTQPVSLRAISRALSSPAMSLCQRLRAVIHSPHQQVIAKLANVDYLQSRIDNIVAATPQTPAYLPGHVGSGPSLLHNAPPTHRRVKVYCDKWVHEGVCAFTQQGCKYKHEMPEDQETQRMLGLFHGYPQWWKKRQADLSRPRDAPPSEVPKNCGQTDSSGSKNQRYIGRINNSASENRGTRSGSSGLTSDTGRQHAWHTGGGYIGDPQVPGPVSSIGQAATSRMSGTTRNYVATRTPDNTLSPCQISYGSPFGPIAPPPRSNATGTISSENMRGPSGLQPRRTASFLLSNNPYASLDTLEDGSDQYKSDEPAYTEAGARLL</sequence>
<dbReference type="Proteomes" id="UP000319160">
    <property type="component" value="Unassembled WGS sequence"/>
</dbReference>
<keyword evidence="1" id="KW-0862">Zinc</keyword>
<feature type="compositionally biased region" description="Low complexity" evidence="2">
    <location>
        <begin position="1"/>
        <end position="46"/>
    </location>
</feature>
<keyword evidence="1" id="KW-0863">Zinc-finger</keyword>
<keyword evidence="1" id="KW-0479">Metal-binding</keyword>
<feature type="compositionally biased region" description="Basic and acidic residues" evidence="2">
    <location>
        <begin position="396"/>
        <end position="406"/>
    </location>
</feature>
<dbReference type="PROSITE" id="PS50103">
    <property type="entry name" value="ZF_C3H1"/>
    <property type="match status" value="1"/>
</dbReference>
<dbReference type="OrthoDB" id="5355510at2759"/>
<feature type="region of interest" description="Disordered" evidence="2">
    <location>
        <begin position="396"/>
        <end position="542"/>
    </location>
</feature>
<feature type="region of interest" description="Disordered" evidence="2">
    <location>
        <begin position="1"/>
        <end position="55"/>
    </location>
</feature>
<feature type="compositionally biased region" description="Polar residues" evidence="2">
    <location>
        <begin position="476"/>
        <end position="509"/>
    </location>
</feature>
<comment type="caution">
    <text evidence="4">The sequence shown here is derived from an EMBL/GenBank/DDBJ whole genome shotgun (WGS) entry which is preliminary data.</text>
</comment>
<dbReference type="InterPro" id="IPR000571">
    <property type="entry name" value="Znf_CCCH"/>
</dbReference>
<organism evidence="4 5">
    <name type="scientific">Xylaria flabelliformis</name>
    <dbReference type="NCBI Taxonomy" id="2512241"/>
    <lineage>
        <taxon>Eukaryota</taxon>
        <taxon>Fungi</taxon>
        <taxon>Dikarya</taxon>
        <taxon>Ascomycota</taxon>
        <taxon>Pezizomycotina</taxon>
        <taxon>Sordariomycetes</taxon>
        <taxon>Xylariomycetidae</taxon>
        <taxon>Xylariales</taxon>
        <taxon>Xylariaceae</taxon>
        <taxon>Xylaria</taxon>
    </lineage>
</organism>
<reference evidence="5" key="1">
    <citation type="submission" date="2019-06" db="EMBL/GenBank/DDBJ databases">
        <title>Draft genome sequence of the griseofulvin-producing fungus Xylaria cubensis strain G536.</title>
        <authorList>
            <person name="Mead M.E."/>
            <person name="Raja H.A."/>
            <person name="Steenwyk J.L."/>
            <person name="Knowles S.L."/>
            <person name="Oberlies N.H."/>
            <person name="Rokas A."/>
        </authorList>
    </citation>
    <scope>NUCLEOTIDE SEQUENCE [LARGE SCALE GENOMIC DNA]</scope>
    <source>
        <strain evidence="5">G536</strain>
    </source>
</reference>
<evidence type="ECO:0000259" key="3">
    <source>
        <dbReference type="PROSITE" id="PS50103"/>
    </source>
</evidence>
<evidence type="ECO:0000256" key="2">
    <source>
        <dbReference type="SAM" id="MobiDB-lite"/>
    </source>
</evidence>
<evidence type="ECO:0000313" key="5">
    <source>
        <dbReference type="Proteomes" id="UP000319160"/>
    </source>
</evidence>
<feature type="compositionally biased region" description="Low complexity" evidence="2">
    <location>
        <begin position="441"/>
        <end position="452"/>
    </location>
</feature>
<name>A0A553I6A9_9PEZI</name>
<dbReference type="STRING" id="2512241.A0A553I6A9"/>
<keyword evidence="5" id="KW-1185">Reference proteome</keyword>
<dbReference type="GO" id="GO:0008270">
    <property type="term" value="F:zinc ion binding"/>
    <property type="evidence" value="ECO:0007669"/>
    <property type="project" value="UniProtKB-KW"/>
</dbReference>
<feature type="compositionally biased region" description="Low complexity" evidence="2">
    <location>
        <begin position="103"/>
        <end position="118"/>
    </location>
</feature>
<feature type="compositionally biased region" description="Polar residues" evidence="2">
    <location>
        <begin position="522"/>
        <end position="532"/>
    </location>
</feature>
<proteinExistence type="predicted"/>
<accession>A0A553I6A9</accession>
<evidence type="ECO:0000256" key="1">
    <source>
        <dbReference type="PROSITE-ProRule" id="PRU00723"/>
    </source>
</evidence>
<feature type="domain" description="C3H1-type" evidence="3">
    <location>
        <begin position="344"/>
        <end position="373"/>
    </location>
</feature>
<feature type="zinc finger region" description="C3H1-type" evidence="1">
    <location>
        <begin position="344"/>
        <end position="373"/>
    </location>
</feature>
<protein>
    <recommendedName>
        <fullName evidence="3">C3H1-type domain-containing protein</fullName>
    </recommendedName>
</protein>
<feature type="region of interest" description="Disordered" evidence="2">
    <location>
        <begin position="101"/>
        <end position="130"/>
    </location>
</feature>